<comment type="subcellular location">
    <subcellularLocation>
        <location evidence="2">Chromosome</location>
    </subcellularLocation>
    <subcellularLocation>
        <location evidence="1">Nucleus</location>
    </subcellularLocation>
</comment>
<keyword evidence="14" id="KW-0539">Nucleus</keyword>
<protein>
    <submittedName>
        <fullName evidence="21">Uncharacterized protein</fullName>
    </submittedName>
</protein>
<dbReference type="InterPro" id="IPR055198">
    <property type="entry name" value="NSD_PHD"/>
</dbReference>
<evidence type="ECO:0000256" key="12">
    <source>
        <dbReference type="ARBA" id="ARBA00023015"/>
    </source>
</evidence>
<keyword evidence="13" id="KW-0804">Transcription</keyword>
<feature type="region of interest" description="Disordered" evidence="16">
    <location>
        <begin position="784"/>
        <end position="859"/>
    </location>
</feature>
<dbReference type="InterPro" id="IPR019786">
    <property type="entry name" value="Zinc_finger_PHD-type_CS"/>
</dbReference>
<feature type="compositionally biased region" description="Basic residues" evidence="16">
    <location>
        <begin position="817"/>
        <end position="826"/>
    </location>
</feature>
<dbReference type="Pfam" id="PF23011">
    <property type="entry name" value="PHD-1st_NSD"/>
    <property type="match status" value="1"/>
</dbReference>
<evidence type="ECO:0000256" key="4">
    <source>
        <dbReference type="ARBA" id="ARBA00022603"/>
    </source>
</evidence>
<keyword evidence="11" id="KW-0156">Chromatin regulator</keyword>
<evidence type="ECO:0000256" key="7">
    <source>
        <dbReference type="ARBA" id="ARBA00022723"/>
    </source>
</evidence>
<dbReference type="Pfam" id="PF22908">
    <property type="entry name" value="PHD_NSD"/>
    <property type="match status" value="1"/>
</dbReference>
<evidence type="ECO:0000256" key="8">
    <source>
        <dbReference type="ARBA" id="ARBA00022737"/>
    </source>
</evidence>
<feature type="compositionally biased region" description="Basic residues" evidence="16">
    <location>
        <begin position="673"/>
        <end position="683"/>
    </location>
</feature>
<evidence type="ECO:0000256" key="9">
    <source>
        <dbReference type="ARBA" id="ARBA00022771"/>
    </source>
</evidence>
<dbReference type="InterPro" id="IPR006560">
    <property type="entry name" value="AWS_dom"/>
</dbReference>
<dbReference type="Pfam" id="PF17982">
    <property type="entry name" value="C5HCH"/>
    <property type="match status" value="1"/>
</dbReference>
<keyword evidence="22" id="KW-1185">Reference proteome</keyword>
<dbReference type="PANTHER" id="PTHR22884">
    <property type="entry name" value="SET DOMAIN PROTEINS"/>
    <property type="match status" value="1"/>
</dbReference>
<dbReference type="InterPro" id="IPR001214">
    <property type="entry name" value="SET_dom"/>
</dbReference>
<dbReference type="CDD" id="cd15568">
    <property type="entry name" value="PHD5_NSD"/>
    <property type="match status" value="1"/>
</dbReference>
<evidence type="ECO:0000256" key="10">
    <source>
        <dbReference type="ARBA" id="ARBA00022833"/>
    </source>
</evidence>
<dbReference type="InterPro" id="IPR050777">
    <property type="entry name" value="SET2_Histone-Lys_MeTrsfase"/>
</dbReference>
<dbReference type="Gene3D" id="2.170.270.10">
    <property type="entry name" value="SET domain"/>
    <property type="match status" value="1"/>
</dbReference>
<dbReference type="Pfam" id="PF23004">
    <property type="entry name" value="PHDvar_NSD"/>
    <property type="match status" value="1"/>
</dbReference>
<keyword evidence="10" id="KW-0862">Zinc</keyword>
<evidence type="ECO:0000256" key="2">
    <source>
        <dbReference type="ARBA" id="ARBA00004286"/>
    </source>
</evidence>
<dbReference type="PROSITE" id="PS51215">
    <property type="entry name" value="AWS"/>
    <property type="match status" value="1"/>
</dbReference>
<evidence type="ECO:0000256" key="1">
    <source>
        <dbReference type="ARBA" id="ARBA00004123"/>
    </source>
</evidence>
<dbReference type="Gene3D" id="3.30.40.10">
    <property type="entry name" value="Zinc/RING finger domain, C3HC4 (zinc finger)"/>
    <property type="match status" value="4"/>
</dbReference>
<keyword evidence="12" id="KW-0805">Transcription regulation</keyword>
<feature type="compositionally biased region" description="Low complexity" evidence="16">
    <location>
        <begin position="793"/>
        <end position="804"/>
    </location>
</feature>
<dbReference type="InterPro" id="IPR013083">
    <property type="entry name" value="Znf_RING/FYVE/PHD"/>
</dbReference>
<dbReference type="FunFam" id="3.30.40.10:FF:000025">
    <property type="entry name" value="Histone-lysine N-methyltransferase"/>
    <property type="match status" value="1"/>
</dbReference>
<evidence type="ECO:0000256" key="3">
    <source>
        <dbReference type="ARBA" id="ARBA00022454"/>
    </source>
</evidence>
<dbReference type="InterPro" id="IPR011011">
    <property type="entry name" value="Znf_FYVE_PHD"/>
</dbReference>
<evidence type="ECO:0000256" key="15">
    <source>
        <dbReference type="PROSITE-ProRule" id="PRU00146"/>
    </source>
</evidence>
<feature type="domain" description="PHD-type" evidence="17">
    <location>
        <begin position="153"/>
        <end position="199"/>
    </location>
</feature>
<dbReference type="InterPro" id="IPR041306">
    <property type="entry name" value="C5HCH"/>
</dbReference>
<dbReference type="GO" id="GO:0008270">
    <property type="term" value="F:zinc ion binding"/>
    <property type="evidence" value="ECO:0007669"/>
    <property type="project" value="UniProtKB-KW"/>
</dbReference>
<feature type="region of interest" description="Disordered" evidence="16">
    <location>
        <begin position="25"/>
        <end position="135"/>
    </location>
</feature>
<evidence type="ECO:0000259" key="19">
    <source>
        <dbReference type="PROSITE" id="PS50868"/>
    </source>
</evidence>
<dbReference type="Proteomes" id="UP000683360">
    <property type="component" value="Unassembled WGS sequence"/>
</dbReference>
<name>A0A8S3PQP3_MYTED</name>
<evidence type="ECO:0000256" key="11">
    <source>
        <dbReference type="ARBA" id="ARBA00022853"/>
    </source>
</evidence>
<dbReference type="GO" id="GO:0005634">
    <property type="term" value="C:nucleus"/>
    <property type="evidence" value="ECO:0007669"/>
    <property type="project" value="UniProtKB-SubCell"/>
</dbReference>
<keyword evidence="7" id="KW-0479">Metal-binding</keyword>
<dbReference type="PROSITE" id="PS50868">
    <property type="entry name" value="POST_SET"/>
    <property type="match status" value="1"/>
</dbReference>
<feature type="domain" description="AWS" evidence="20">
    <location>
        <begin position="460"/>
        <end position="510"/>
    </location>
</feature>
<keyword evidence="4" id="KW-0489">Methyltransferase</keyword>
<dbReference type="Pfam" id="PF17907">
    <property type="entry name" value="AWS"/>
    <property type="match status" value="1"/>
</dbReference>
<evidence type="ECO:0000259" key="20">
    <source>
        <dbReference type="PROSITE" id="PS51215"/>
    </source>
</evidence>
<dbReference type="PROSITE" id="PS50016">
    <property type="entry name" value="ZF_PHD_2"/>
    <property type="match status" value="1"/>
</dbReference>
<comment type="caution">
    <text evidence="21">The sequence shown here is derived from an EMBL/GenBank/DDBJ whole genome shotgun (WGS) entry which is preliminary data.</text>
</comment>
<organism evidence="21 22">
    <name type="scientific">Mytilus edulis</name>
    <name type="common">Blue mussel</name>
    <dbReference type="NCBI Taxonomy" id="6550"/>
    <lineage>
        <taxon>Eukaryota</taxon>
        <taxon>Metazoa</taxon>
        <taxon>Spiralia</taxon>
        <taxon>Lophotrochozoa</taxon>
        <taxon>Mollusca</taxon>
        <taxon>Bivalvia</taxon>
        <taxon>Autobranchia</taxon>
        <taxon>Pteriomorphia</taxon>
        <taxon>Mytilida</taxon>
        <taxon>Mytiloidea</taxon>
        <taxon>Mytilidae</taxon>
        <taxon>Mytilinae</taxon>
        <taxon>Mytilus</taxon>
    </lineage>
</organism>
<dbReference type="GO" id="GO:0005694">
    <property type="term" value="C:chromosome"/>
    <property type="evidence" value="ECO:0007669"/>
    <property type="project" value="UniProtKB-SubCell"/>
</dbReference>
<dbReference type="PROSITE" id="PS01359">
    <property type="entry name" value="ZF_PHD_1"/>
    <property type="match status" value="1"/>
</dbReference>
<keyword evidence="3" id="KW-0158">Chromosome</keyword>
<evidence type="ECO:0000313" key="22">
    <source>
        <dbReference type="Proteomes" id="UP000683360"/>
    </source>
</evidence>
<dbReference type="SMART" id="SM00570">
    <property type="entry name" value="AWS"/>
    <property type="match status" value="1"/>
</dbReference>
<dbReference type="EMBL" id="CAJPWZ010000105">
    <property type="protein sequence ID" value="CAG2185918.1"/>
    <property type="molecule type" value="Genomic_DNA"/>
</dbReference>
<keyword evidence="8" id="KW-0677">Repeat</keyword>
<dbReference type="InterPro" id="IPR003616">
    <property type="entry name" value="Post-SET_dom"/>
</dbReference>
<evidence type="ECO:0000259" key="18">
    <source>
        <dbReference type="PROSITE" id="PS50280"/>
    </source>
</evidence>
<dbReference type="InterPro" id="IPR019787">
    <property type="entry name" value="Znf_PHD-finger"/>
</dbReference>
<evidence type="ECO:0000256" key="16">
    <source>
        <dbReference type="SAM" id="MobiDB-lite"/>
    </source>
</evidence>
<feature type="compositionally biased region" description="Basic residues" evidence="16">
    <location>
        <begin position="44"/>
        <end position="53"/>
    </location>
</feature>
<dbReference type="InterPro" id="IPR046341">
    <property type="entry name" value="SET_dom_sf"/>
</dbReference>
<evidence type="ECO:0000313" key="21">
    <source>
        <dbReference type="EMBL" id="CAG2185918.1"/>
    </source>
</evidence>
<feature type="domain" description="SET" evidence="18">
    <location>
        <begin position="512"/>
        <end position="629"/>
    </location>
</feature>
<feature type="compositionally biased region" description="Acidic residues" evidence="16">
    <location>
        <begin position="59"/>
        <end position="76"/>
    </location>
</feature>
<feature type="compositionally biased region" description="Basic and acidic residues" evidence="16">
    <location>
        <begin position="663"/>
        <end position="672"/>
    </location>
</feature>
<evidence type="ECO:0000259" key="17">
    <source>
        <dbReference type="PROSITE" id="PS50016"/>
    </source>
</evidence>
<feature type="region of interest" description="Disordered" evidence="16">
    <location>
        <begin position="661"/>
        <end position="683"/>
    </location>
</feature>
<gene>
    <name evidence="21" type="ORF">MEDL_1485</name>
</gene>
<dbReference type="GO" id="GO:0140938">
    <property type="term" value="F:histone H3 methyltransferase activity"/>
    <property type="evidence" value="ECO:0007669"/>
    <property type="project" value="UniProtKB-ARBA"/>
</dbReference>
<feature type="domain" description="Post-SET" evidence="19">
    <location>
        <begin position="636"/>
        <end position="652"/>
    </location>
</feature>
<dbReference type="Pfam" id="PF00856">
    <property type="entry name" value="SET"/>
    <property type="match status" value="1"/>
</dbReference>
<dbReference type="GO" id="GO:0016279">
    <property type="term" value="F:protein-lysine N-methyltransferase activity"/>
    <property type="evidence" value="ECO:0007669"/>
    <property type="project" value="UniProtKB-ARBA"/>
</dbReference>
<evidence type="ECO:0000256" key="6">
    <source>
        <dbReference type="ARBA" id="ARBA00022691"/>
    </source>
</evidence>
<accession>A0A8S3PQP3</accession>
<sequence length="859" mass="96059">MMEEHPGFTEEMLADLMKQQWCMMSQKQKARYKSKFASDEPGNKKKRMSKPTAKKVELEEMEEVVPEEEESTEPEEQEKTEKVPKVKRSKSVKESKPVVSDKVEPMETEETVVPNEEDQDNSKSAAPKPTGLENEEPEFEILKLASSGPQKAEKICQICEKDGDLLDCTGPCLGTFHANCLGLKDTAAENFKCDECTTGNHTCFKCKKADTNTRKCGVVQCGKFYHEDCVKSLQYAKCENKNFTCPLHACESCCAEQTKKDKSSKGARLLRCVRCPTAYHVGEFCIGAGSLNLPGYNIVCPKHFKPSKSNKAVHSHVNVSWCFSCNNGGSLICCESCPAAFHADCERLSQQKEAFIVLSVLLGKRPLYGDIVWVKLGTYRCFAFQEGDKASKENTANKHLAKIFSKGVYEATEAFKVWKAVKANKEQVEKERQDRKPAPFKYVKTNLPIGSVQIYKADLTEIPRCECKPEQDNPCSSDTDCLNRMLMYECHPAVCPAGEKCQNQRYQKREYPDSEPYKVPGKGWGLKTNVPVKKGQFVNEYVGDLIDEDEVKKRIKQAHDDNVMNFYMLTLDNKRIIDAGPKGNLSRFMNHSCQPNCETQKWTVNGDVRVGLFALHDIPAGSELTFNYNFECLGNDKTSCSCGAANCSGFLGVRPKTAAAAAQEKKSKEAKSKDKKKRKKRKTEVKKTHEDDCFRCGEGGELIMCDKNGCPKSYHLTCLKLSKPPHGKWDCPWHHCDECGKPATKKCALCPDSFCSVHEETNIREVQGFLLCTDHEDSEANDLYISDQDERASSSTRSSVSSDVASEDDNKPVEKKKANKRGRKSKSQGTDDPLAVAPMFDDSDDDGFSGLVIDIPSIP</sequence>
<dbReference type="PROSITE" id="PS50280">
    <property type="entry name" value="SET"/>
    <property type="match status" value="1"/>
</dbReference>
<evidence type="ECO:0000256" key="13">
    <source>
        <dbReference type="ARBA" id="ARBA00023163"/>
    </source>
</evidence>
<dbReference type="SMART" id="SM00508">
    <property type="entry name" value="PostSET"/>
    <property type="match status" value="1"/>
</dbReference>
<dbReference type="OrthoDB" id="422362at2759"/>
<dbReference type="CDD" id="cd15564">
    <property type="entry name" value="PHD1_NSD"/>
    <property type="match status" value="1"/>
</dbReference>
<evidence type="ECO:0000256" key="14">
    <source>
        <dbReference type="ARBA" id="ARBA00023242"/>
    </source>
</evidence>
<proteinExistence type="predicted"/>
<keyword evidence="9 15" id="KW-0863">Zinc-finger</keyword>
<feature type="compositionally biased region" description="Acidic residues" evidence="16">
    <location>
        <begin position="106"/>
        <end position="119"/>
    </location>
</feature>
<keyword evidence="6" id="KW-0949">S-adenosyl-L-methionine</keyword>
<dbReference type="FunFam" id="2.170.270.10:FF:000002">
    <property type="entry name" value="Histone-lysine N-methyltransferase"/>
    <property type="match status" value="1"/>
</dbReference>
<dbReference type="SMART" id="SM00249">
    <property type="entry name" value="PHD"/>
    <property type="match status" value="5"/>
</dbReference>
<dbReference type="CDD" id="cd19173">
    <property type="entry name" value="SET_NSD"/>
    <property type="match status" value="1"/>
</dbReference>
<feature type="compositionally biased region" description="Basic and acidic residues" evidence="16">
    <location>
        <begin position="91"/>
        <end position="105"/>
    </location>
</feature>
<dbReference type="InterPro" id="IPR059153">
    <property type="entry name" value="NSD_PHD-1st"/>
</dbReference>
<dbReference type="SUPFAM" id="SSF82199">
    <property type="entry name" value="SET domain"/>
    <property type="match status" value="1"/>
</dbReference>
<dbReference type="AlphaFoldDB" id="A0A8S3PQP3"/>
<evidence type="ECO:0000256" key="5">
    <source>
        <dbReference type="ARBA" id="ARBA00022679"/>
    </source>
</evidence>
<dbReference type="SMART" id="SM00317">
    <property type="entry name" value="SET"/>
    <property type="match status" value="1"/>
</dbReference>
<dbReference type="SUPFAM" id="SSF57903">
    <property type="entry name" value="FYVE/PHD zinc finger"/>
    <property type="match status" value="3"/>
</dbReference>
<dbReference type="InterPro" id="IPR001965">
    <property type="entry name" value="Znf_PHD"/>
</dbReference>
<reference evidence="21" key="1">
    <citation type="submission" date="2021-03" db="EMBL/GenBank/DDBJ databases">
        <authorList>
            <person name="Bekaert M."/>
        </authorList>
    </citation>
    <scope>NUCLEOTIDE SEQUENCE</scope>
</reference>
<dbReference type="GO" id="GO:0032259">
    <property type="term" value="P:methylation"/>
    <property type="evidence" value="ECO:0007669"/>
    <property type="project" value="UniProtKB-KW"/>
</dbReference>
<dbReference type="InterPro" id="IPR055197">
    <property type="entry name" value="PHDvar_NSD"/>
</dbReference>
<keyword evidence="5" id="KW-0808">Transferase</keyword>